<feature type="domain" description="HTH deoR-type" evidence="4">
    <location>
        <begin position="6"/>
        <end position="61"/>
    </location>
</feature>
<dbReference type="InterPro" id="IPR036390">
    <property type="entry name" value="WH_DNA-bd_sf"/>
</dbReference>
<evidence type="ECO:0000256" key="1">
    <source>
        <dbReference type="ARBA" id="ARBA00023015"/>
    </source>
</evidence>
<evidence type="ECO:0000256" key="2">
    <source>
        <dbReference type="ARBA" id="ARBA00023125"/>
    </source>
</evidence>
<evidence type="ECO:0000313" key="6">
    <source>
        <dbReference type="Proteomes" id="UP000293142"/>
    </source>
</evidence>
<dbReference type="PANTHER" id="PTHR30363:SF44">
    <property type="entry name" value="AGA OPERON TRANSCRIPTIONAL REPRESSOR-RELATED"/>
    <property type="match status" value="1"/>
</dbReference>
<keyword evidence="3" id="KW-0804">Transcription</keyword>
<dbReference type="Gene3D" id="1.10.10.10">
    <property type="entry name" value="Winged helix-like DNA-binding domain superfamily/Winged helix DNA-binding domain"/>
    <property type="match status" value="1"/>
</dbReference>
<dbReference type="InterPro" id="IPR050313">
    <property type="entry name" value="Carb_Metab_HTH_regulators"/>
</dbReference>
<sequence length="258" mass="28063">MSKLFASERRTKISEYLNEHKRATVQELCRLLKVTPATLRSDLDFLESEGLLERTHGGAMMKASGRSEYSFSNRQLNNLDKKLSIAIAAANLVTPGQCIILDASSTALELAKVLAQKEMRLTVITNGINSAMELSNNQLITVILIGGVVRSGSPVLEGKLGSSILCQFDIDTMFASATGFSFEDGLSDFNVYEVELKKLMAKFSRNVVALIDSSKIGGSSIAAYASTKQIDTLITDRIADPALLEKLHKEKINVVVTS</sequence>
<dbReference type="SMART" id="SM00420">
    <property type="entry name" value="HTH_DEOR"/>
    <property type="match status" value="1"/>
</dbReference>
<comment type="caution">
    <text evidence="5">The sequence shown here is derived from an EMBL/GenBank/DDBJ whole genome shotgun (WGS) entry which is preliminary data.</text>
</comment>
<dbReference type="InterPro" id="IPR014036">
    <property type="entry name" value="DeoR-like_C"/>
</dbReference>
<dbReference type="InterPro" id="IPR011991">
    <property type="entry name" value="ArsR-like_HTH"/>
</dbReference>
<dbReference type="PROSITE" id="PS51000">
    <property type="entry name" value="HTH_DEOR_2"/>
    <property type="match status" value="1"/>
</dbReference>
<dbReference type="GO" id="GO:0003700">
    <property type="term" value="F:DNA-binding transcription factor activity"/>
    <property type="evidence" value="ECO:0007669"/>
    <property type="project" value="InterPro"/>
</dbReference>
<dbReference type="Pfam" id="PF00455">
    <property type="entry name" value="DeoRC"/>
    <property type="match status" value="1"/>
</dbReference>
<dbReference type="SUPFAM" id="SSF46785">
    <property type="entry name" value="Winged helix' DNA-binding domain"/>
    <property type="match status" value="1"/>
</dbReference>
<dbReference type="AlphaFoldDB" id="A0A4Q9DM40"/>
<dbReference type="Gene3D" id="3.40.50.1360">
    <property type="match status" value="1"/>
</dbReference>
<dbReference type="SUPFAM" id="SSF100950">
    <property type="entry name" value="NagB/RpiA/CoA transferase-like"/>
    <property type="match status" value="1"/>
</dbReference>
<keyword evidence="2" id="KW-0238">DNA-binding</keyword>
<evidence type="ECO:0000313" key="5">
    <source>
        <dbReference type="EMBL" id="TBL76365.1"/>
    </source>
</evidence>
<dbReference type="InterPro" id="IPR037171">
    <property type="entry name" value="NagB/RpiA_transferase-like"/>
</dbReference>
<dbReference type="OrthoDB" id="9797223at2"/>
<evidence type="ECO:0000259" key="4">
    <source>
        <dbReference type="PROSITE" id="PS51000"/>
    </source>
</evidence>
<dbReference type="GO" id="GO:0003677">
    <property type="term" value="F:DNA binding"/>
    <property type="evidence" value="ECO:0007669"/>
    <property type="project" value="UniProtKB-KW"/>
</dbReference>
<dbReference type="InterPro" id="IPR001034">
    <property type="entry name" value="DeoR_HTH"/>
</dbReference>
<dbReference type="SMART" id="SM01134">
    <property type="entry name" value="DeoRC"/>
    <property type="match status" value="1"/>
</dbReference>
<keyword evidence="1" id="KW-0805">Transcription regulation</keyword>
<name>A0A4Q9DM40_9BACL</name>
<accession>A0A4Q9DM40</accession>
<dbReference type="InterPro" id="IPR036388">
    <property type="entry name" value="WH-like_DNA-bd_sf"/>
</dbReference>
<proteinExistence type="predicted"/>
<dbReference type="PANTHER" id="PTHR30363">
    <property type="entry name" value="HTH-TYPE TRANSCRIPTIONAL REGULATOR SRLR-RELATED"/>
    <property type="match status" value="1"/>
</dbReference>
<reference evidence="5 6" key="1">
    <citation type="submission" date="2019-02" db="EMBL/GenBank/DDBJ databases">
        <title>Paenibacillus sp. nov., isolated from surface-sterilized tissue of Thalictrum simplex L.</title>
        <authorList>
            <person name="Tuo L."/>
        </authorList>
    </citation>
    <scope>NUCLEOTIDE SEQUENCE [LARGE SCALE GENOMIC DNA]</scope>
    <source>
        <strain evidence="5 6">N2SHLJ1</strain>
    </source>
</reference>
<organism evidence="5 6">
    <name type="scientific">Paenibacillus thalictri</name>
    <dbReference type="NCBI Taxonomy" id="2527873"/>
    <lineage>
        <taxon>Bacteria</taxon>
        <taxon>Bacillati</taxon>
        <taxon>Bacillota</taxon>
        <taxon>Bacilli</taxon>
        <taxon>Bacillales</taxon>
        <taxon>Paenibacillaceae</taxon>
        <taxon>Paenibacillus</taxon>
    </lineage>
</organism>
<dbReference type="CDD" id="cd00090">
    <property type="entry name" value="HTH_ARSR"/>
    <property type="match status" value="1"/>
</dbReference>
<evidence type="ECO:0000256" key="3">
    <source>
        <dbReference type="ARBA" id="ARBA00023163"/>
    </source>
</evidence>
<dbReference type="Pfam" id="PF08220">
    <property type="entry name" value="HTH_DeoR"/>
    <property type="match status" value="1"/>
</dbReference>
<dbReference type="Proteomes" id="UP000293142">
    <property type="component" value="Unassembled WGS sequence"/>
</dbReference>
<dbReference type="PRINTS" id="PR00037">
    <property type="entry name" value="HTHLACR"/>
</dbReference>
<gene>
    <name evidence="5" type="ORF">EYB31_20470</name>
</gene>
<keyword evidence="6" id="KW-1185">Reference proteome</keyword>
<dbReference type="EMBL" id="SIRE01000014">
    <property type="protein sequence ID" value="TBL76365.1"/>
    <property type="molecule type" value="Genomic_DNA"/>
</dbReference>
<protein>
    <submittedName>
        <fullName evidence="5">DeoR/GlpR transcriptional regulator</fullName>
    </submittedName>
</protein>